<keyword evidence="1" id="KW-1133">Transmembrane helix</keyword>
<organism evidence="2 3">
    <name type="scientific">Xenorhabdus thuongxuanensis</name>
    <dbReference type="NCBI Taxonomy" id="1873484"/>
    <lineage>
        <taxon>Bacteria</taxon>
        <taxon>Pseudomonadati</taxon>
        <taxon>Pseudomonadota</taxon>
        <taxon>Gammaproteobacteria</taxon>
        <taxon>Enterobacterales</taxon>
        <taxon>Morganellaceae</taxon>
        <taxon>Xenorhabdus</taxon>
    </lineage>
</organism>
<reference evidence="2 3" key="1">
    <citation type="submission" date="2016-09" db="EMBL/GenBank/DDBJ databases">
        <title>Xenorhabdus thuongxuanensis sp. nov. and Xenorhabdus eapokensis sp. nov., isolated from Steinernema species.</title>
        <authorList>
            <person name="Kaempfer P."/>
            <person name="Tobias N.J."/>
            <person name="Phan Ke L."/>
            <person name="Bode H.B."/>
            <person name="Glaeser S.P."/>
        </authorList>
    </citation>
    <scope>NUCLEOTIDE SEQUENCE [LARGE SCALE GENOMIC DNA]</scope>
    <source>
        <strain evidence="2 3">30TX1</strain>
    </source>
</reference>
<dbReference type="GO" id="GO:0016740">
    <property type="term" value="F:transferase activity"/>
    <property type="evidence" value="ECO:0007669"/>
    <property type="project" value="UniProtKB-KW"/>
</dbReference>
<sequence>MKNYFDSPFKGKTLAEQVTNPKFRLAVSVIIPVTITVIHLTNVPVIYHLI</sequence>
<keyword evidence="2" id="KW-0808">Transferase</keyword>
<proteinExistence type="predicted"/>
<keyword evidence="1" id="KW-0472">Membrane</keyword>
<dbReference type="AlphaFoldDB" id="A0A1Q5TW67"/>
<evidence type="ECO:0000313" key="3">
    <source>
        <dbReference type="Proteomes" id="UP000186277"/>
    </source>
</evidence>
<dbReference type="Proteomes" id="UP000186277">
    <property type="component" value="Unassembled WGS sequence"/>
</dbReference>
<evidence type="ECO:0000256" key="1">
    <source>
        <dbReference type="SAM" id="Phobius"/>
    </source>
</evidence>
<dbReference type="EMBL" id="MKGR01000021">
    <property type="protein sequence ID" value="OKP04477.1"/>
    <property type="molecule type" value="Genomic_DNA"/>
</dbReference>
<gene>
    <name evidence="2" type="ORF">Xentx_02710</name>
</gene>
<evidence type="ECO:0000313" key="2">
    <source>
        <dbReference type="EMBL" id="OKP04477.1"/>
    </source>
</evidence>
<protein>
    <submittedName>
        <fullName evidence="2">Cat encodes chloramphenicol acetyltransferase</fullName>
    </submittedName>
</protein>
<name>A0A1Q5TW67_9GAMM</name>
<feature type="transmembrane region" description="Helical" evidence="1">
    <location>
        <begin position="25"/>
        <end position="47"/>
    </location>
</feature>
<accession>A0A1Q5TW67</accession>
<keyword evidence="1" id="KW-0812">Transmembrane</keyword>
<keyword evidence="3" id="KW-1185">Reference proteome</keyword>
<comment type="caution">
    <text evidence="2">The sequence shown here is derived from an EMBL/GenBank/DDBJ whole genome shotgun (WGS) entry which is preliminary data.</text>
</comment>